<evidence type="ECO:0000256" key="1">
    <source>
        <dbReference type="SAM" id="MobiDB-lite"/>
    </source>
</evidence>
<accession>A0A0D3K7R2</accession>
<dbReference type="AlphaFoldDB" id="A0A0D3K7R2"/>
<dbReference type="RefSeq" id="XP_005784226.1">
    <property type="nucleotide sequence ID" value="XM_005784169.1"/>
</dbReference>
<evidence type="ECO:0000313" key="3">
    <source>
        <dbReference type="EnsemblProtists" id="EOD31797"/>
    </source>
</evidence>
<feature type="signal peptide" evidence="2">
    <location>
        <begin position="1"/>
        <end position="15"/>
    </location>
</feature>
<proteinExistence type="predicted"/>
<evidence type="ECO:0000256" key="2">
    <source>
        <dbReference type="SAM" id="SignalP"/>
    </source>
</evidence>
<feature type="region of interest" description="Disordered" evidence="1">
    <location>
        <begin position="200"/>
        <end position="228"/>
    </location>
</feature>
<dbReference type="Proteomes" id="UP000013827">
    <property type="component" value="Unassembled WGS sequence"/>
</dbReference>
<keyword evidence="2" id="KW-0732">Signal</keyword>
<reference evidence="4" key="1">
    <citation type="journal article" date="2013" name="Nature">
        <title>Pan genome of the phytoplankton Emiliania underpins its global distribution.</title>
        <authorList>
            <person name="Read B.A."/>
            <person name="Kegel J."/>
            <person name="Klute M.J."/>
            <person name="Kuo A."/>
            <person name="Lefebvre S.C."/>
            <person name="Maumus F."/>
            <person name="Mayer C."/>
            <person name="Miller J."/>
            <person name="Monier A."/>
            <person name="Salamov A."/>
            <person name="Young J."/>
            <person name="Aguilar M."/>
            <person name="Claverie J.M."/>
            <person name="Frickenhaus S."/>
            <person name="Gonzalez K."/>
            <person name="Herman E.K."/>
            <person name="Lin Y.C."/>
            <person name="Napier J."/>
            <person name="Ogata H."/>
            <person name="Sarno A.F."/>
            <person name="Shmutz J."/>
            <person name="Schroeder D."/>
            <person name="de Vargas C."/>
            <person name="Verret F."/>
            <person name="von Dassow P."/>
            <person name="Valentin K."/>
            <person name="Van de Peer Y."/>
            <person name="Wheeler G."/>
            <person name="Dacks J.B."/>
            <person name="Delwiche C.F."/>
            <person name="Dyhrman S.T."/>
            <person name="Glockner G."/>
            <person name="John U."/>
            <person name="Richards T."/>
            <person name="Worden A.Z."/>
            <person name="Zhang X."/>
            <person name="Grigoriev I.V."/>
            <person name="Allen A.E."/>
            <person name="Bidle K."/>
            <person name="Borodovsky M."/>
            <person name="Bowler C."/>
            <person name="Brownlee C."/>
            <person name="Cock J.M."/>
            <person name="Elias M."/>
            <person name="Gladyshev V.N."/>
            <person name="Groth M."/>
            <person name="Guda C."/>
            <person name="Hadaegh A."/>
            <person name="Iglesias-Rodriguez M.D."/>
            <person name="Jenkins J."/>
            <person name="Jones B.M."/>
            <person name="Lawson T."/>
            <person name="Leese F."/>
            <person name="Lindquist E."/>
            <person name="Lobanov A."/>
            <person name="Lomsadze A."/>
            <person name="Malik S.B."/>
            <person name="Marsh M.E."/>
            <person name="Mackinder L."/>
            <person name="Mock T."/>
            <person name="Mueller-Roeber B."/>
            <person name="Pagarete A."/>
            <person name="Parker M."/>
            <person name="Probert I."/>
            <person name="Quesneville H."/>
            <person name="Raines C."/>
            <person name="Rensing S.A."/>
            <person name="Riano-Pachon D.M."/>
            <person name="Richier S."/>
            <person name="Rokitta S."/>
            <person name="Shiraiwa Y."/>
            <person name="Soanes D.M."/>
            <person name="van der Giezen M."/>
            <person name="Wahlund T.M."/>
            <person name="Williams B."/>
            <person name="Wilson W."/>
            <person name="Wolfe G."/>
            <person name="Wurch L.L."/>
        </authorList>
    </citation>
    <scope>NUCLEOTIDE SEQUENCE</scope>
</reference>
<organism evidence="3 4">
    <name type="scientific">Emiliania huxleyi (strain CCMP1516)</name>
    <dbReference type="NCBI Taxonomy" id="280463"/>
    <lineage>
        <taxon>Eukaryota</taxon>
        <taxon>Haptista</taxon>
        <taxon>Haptophyta</taxon>
        <taxon>Prymnesiophyceae</taxon>
        <taxon>Isochrysidales</taxon>
        <taxon>Noelaerhabdaceae</taxon>
        <taxon>Emiliania</taxon>
    </lineage>
</organism>
<dbReference type="PaxDb" id="2903-EOD31797"/>
<dbReference type="KEGG" id="ehx:EMIHUDRAFT_112613"/>
<protein>
    <recommendedName>
        <fullName evidence="5">WW domain-containing protein</fullName>
    </recommendedName>
</protein>
<dbReference type="EnsemblProtists" id="EOD31797">
    <property type="protein sequence ID" value="EOD31797"/>
    <property type="gene ID" value="EMIHUDRAFT_112613"/>
</dbReference>
<dbReference type="GeneID" id="17277071"/>
<reference evidence="3" key="2">
    <citation type="submission" date="2024-10" db="UniProtKB">
        <authorList>
            <consortium name="EnsemblProtists"/>
        </authorList>
    </citation>
    <scope>IDENTIFICATION</scope>
</reference>
<name>A0A0D3K7R2_EMIH1</name>
<feature type="chain" id="PRO_5044291710" description="WW domain-containing protein" evidence="2">
    <location>
        <begin position="16"/>
        <end position="240"/>
    </location>
</feature>
<sequence>MLAFVAAAAFGLLVAAPPRAAPSRTTVPRCIEVAAADALSQSPALLATAGTAVAAIGGILINNQQKKKPAAAVPKPAAAEVAEVAPPAPKPSTTTAYRGKVTVGFHRGAGRMPPTPAREQWEPPPGWAPPSKPVTSWYDRGDRLAISAPPPEAAAAPAASPNLLEQFVALFSGVSASASASAAPRASAYKGKVTVGFHRGAGRMPPTPAREQWEPPPGWAPPSVARPPAVASWYDSGARL</sequence>
<dbReference type="HOGENOM" id="CLU_1158216_0_0_1"/>
<evidence type="ECO:0000313" key="4">
    <source>
        <dbReference type="Proteomes" id="UP000013827"/>
    </source>
</evidence>
<evidence type="ECO:0008006" key="5">
    <source>
        <dbReference type="Google" id="ProtNLM"/>
    </source>
</evidence>
<keyword evidence="4" id="KW-1185">Reference proteome</keyword>
<feature type="region of interest" description="Disordered" evidence="1">
    <location>
        <begin position="109"/>
        <end position="128"/>
    </location>
</feature>